<organism evidence="4 6">
    <name type="scientific">Fusarium culmorum</name>
    <dbReference type="NCBI Taxonomy" id="5516"/>
    <lineage>
        <taxon>Eukaryota</taxon>
        <taxon>Fungi</taxon>
        <taxon>Dikarya</taxon>
        <taxon>Ascomycota</taxon>
        <taxon>Pezizomycotina</taxon>
        <taxon>Sordariomycetes</taxon>
        <taxon>Hypocreomycetidae</taxon>
        <taxon>Hypocreales</taxon>
        <taxon>Nectriaceae</taxon>
        <taxon>Fusarium</taxon>
    </lineage>
</organism>
<evidence type="ECO:0000313" key="5">
    <source>
        <dbReference type="EMBL" id="QPC59479.1"/>
    </source>
</evidence>
<dbReference type="EMBL" id="PVEM01000006">
    <property type="protein sequence ID" value="PTD06924.1"/>
    <property type="molecule type" value="Genomic_DNA"/>
</dbReference>
<dbReference type="Proteomes" id="UP000241587">
    <property type="component" value="Unassembled WGS sequence"/>
</dbReference>
<dbReference type="EMBL" id="CP064747">
    <property type="protein sequence ID" value="QPC59479.1"/>
    <property type="molecule type" value="Genomic_DNA"/>
</dbReference>
<accession>A0A2T4GTP1</accession>
<dbReference type="Pfam" id="PF08240">
    <property type="entry name" value="ADH_N"/>
    <property type="match status" value="1"/>
</dbReference>
<dbReference type="Pfam" id="PF00107">
    <property type="entry name" value="ADH_zinc_N"/>
    <property type="match status" value="1"/>
</dbReference>
<reference evidence="5" key="2">
    <citation type="submission" date="2020-11" db="EMBL/GenBank/DDBJ databases">
        <title>The chromosome-scale genome resource for two endophytic Fusarium species: F. culmorum and F. pseudograminearum.</title>
        <authorList>
            <person name="Yuan Z."/>
        </authorList>
    </citation>
    <scope>NUCLEOTIDE SEQUENCE</scope>
    <source>
        <strain evidence="5">Class2-1B</strain>
    </source>
</reference>
<dbReference type="SMART" id="SM00829">
    <property type="entry name" value="PKS_ER"/>
    <property type="match status" value="1"/>
</dbReference>
<feature type="domain" description="Enoyl reductase (ER)" evidence="3">
    <location>
        <begin position="10"/>
        <end position="347"/>
    </location>
</feature>
<keyword evidence="2" id="KW-0560">Oxidoreductase</keyword>
<evidence type="ECO:0000259" key="3">
    <source>
        <dbReference type="SMART" id="SM00829"/>
    </source>
</evidence>
<name>A0A2T4GTP1_FUSCU</name>
<protein>
    <submittedName>
        <fullName evidence="4">Protein TOXD</fullName>
    </submittedName>
</protein>
<dbReference type="InterPro" id="IPR013149">
    <property type="entry name" value="ADH-like_C"/>
</dbReference>
<evidence type="ECO:0000313" key="4">
    <source>
        <dbReference type="EMBL" id="PTD06924.1"/>
    </source>
</evidence>
<dbReference type="PANTHER" id="PTHR45348">
    <property type="entry name" value="HYPOTHETICAL OXIDOREDUCTASE (EUROFUNG)"/>
    <property type="match status" value="1"/>
</dbReference>
<reference evidence="4 6" key="1">
    <citation type="submission" date="2018-02" db="EMBL/GenBank/DDBJ databases">
        <title>Fusarium culmorum secondary metabolites in fungal-bacterial-plant interactions.</title>
        <authorList>
            <person name="Schmidt R."/>
        </authorList>
    </citation>
    <scope>NUCLEOTIDE SEQUENCE [LARGE SCALE GENOMIC DNA]</scope>
    <source>
        <strain evidence="4 6">PV</strain>
    </source>
</reference>
<dbReference type="Gene3D" id="3.40.50.720">
    <property type="entry name" value="NAD(P)-binding Rossmann-like Domain"/>
    <property type="match status" value="1"/>
</dbReference>
<evidence type="ECO:0000313" key="6">
    <source>
        <dbReference type="Proteomes" id="UP000241587"/>
    </source>
</evidence>
<dbReference type="AlphaFoldDB" id="A0A2T4GTP1"/>
<dbReference type="OMA" id="DYHDEDW"/>
<dbReference type="CDD" id="cd08249">
    <property type="entry name" value="enoyl_reductase_like"/>
    <property type="match status" value="1"/>
</dbReference>
<dbReference type="InterPro" id="IPR020843">
    <property type="entry name" value="ER"/>
</dbReference>
<comment type="similarity">
    <text evidence="1">Belongs to the zinc-containing alcohol dehydrogenase family.</text>
</comment>
<keyword evidence="6" id="KW-1185">Reference proteome</keyword>
<dbReference type="InterPro" id="IPR036291">
    <property type="entry name" value="NAD(P)-bd_dom_sf"/>
</dbReference>
<evidence type="ECO:0000256" key="1">
    <source>
        <dbReference type="ARBA" id="ARBA00008072"/>
    </source>
</evidence>
<gene>
    <name evidence="4" type="ORF">FCULG_00005875</name>
    <name evidence="5" type="ORF">HYE67_001710</name>
</gene>
<proteinExistence type="inferred from homology"/>
<dbReference type="InterPro" id="IPR011032">
    <property type="entry name" value="GroES-like_sf"/>
</dbReference>
<dbReference type="SUPFAM" id="SSF50129">
    <property type="entry name" value="GroES-like"/>
    <property type="match status" value="1"/>
</dbReference>
<dbReference type="Gene3D" id="3.90.180.10">
    <property type="entry name" value="Medium-chain alcohol dehydrogenases, catalytic domain"/>
    <property type="match status" value="1"/>
</dbReference>
<dbReference type="Proteomes" id="UP000663297">
    <property type="component" value="Chromosome 1"/>
</dbReference>
<dbReference type="GO" id="GO:0016651">
    <property type="term" value="F:oxidoreductase activity, acting on NAD(P)H"/>
    <property type="evidence" value="ECO:0007669"/>
    <property type="project" value="InterPro"/>
</dbReference>
<dbReference type="InterPro" id="IPR047122">
    <property type="entry name" value="Trans-enoyl_RdTase-like"/>
</dbReference>
<sequence length="356" mass="38220">MRAFVTDGKGSGSIKNVPRPVPGHNEILVKVHYAALNPGDWKLVQGDVLDGTKSSGLIVGCDFSGTVEEPNGSKWQKGQRVGGWVHGATYEGIGSFAEFINIEAALVFAIPDNISLLQGATISLAFATATQAIFQRMRLPEPYQPKGSQLDFLVYGASTSVGLYAIQLGRLIGLRVIAIASTKNHDLLKRLGADITLDYHDEDWVDRVRDTTGGTLQYALDIIADGISSEKIANTLMRGDGACLIALSPVNKSLIKVINPHVKAESLMAFTVFGRALGSDYAMFDNAGAATPDDKHAWERYLQLATHMLEKEDLEPNPVREVGTLDNVIEAFGLSKDGKLSAEKAVLKVVGEGQGA</sequence>
<dbReference type="SUPFAM" id="SSF51735">
    <property type="entry name" value="NAD(P)-binding Rossmann-fold domains"/>
    <property type="match status" value="1"/>
</dbReference>
<dbReference type="OrthoDB" id="9992527at2759"/>
<evidence type="ECO:0000256" key="2">
    <source>
        <dbReference type="ARBA" id="ARBA00023002"/>
    </source>
</evidence>
<dbReference type="InterPro" id="IPR013154">
    <property type="entry name" value="ADH-like_N"/>
</dbReference>